<proteinExistence type="predicted"/>
<accession>E3H9T4</accession>
<gene>
    <name evidence="1" type="ordered locus">Ilyop_1842</name>
</gene>
<dbReference type="STRING" id="572544.Ilyop_1842"/>
<keyword evidence="2" id="KW-1185">Reference proteome</keyword>
<name>E3H9T4_ILYPC</name>
<dbReference type="AlphaFoldDB" id="E3H9T4"/>
<dbReference type="eggNOG" id="ENOG502ZV0J">
    <property type="taxonomic scope" value="Bacteria"/>
</dbReference>
<sequence length="414" mass="47514">MKRLKILLLSLLTCILILLAGYKYIYHIPGKNFLVKNTRAVYVNENFNRKSIKPLEELLVKIGEESQIEDLKKEKKYIKNIYILYFGRMELLNEHRVGVLDPGLFYPLFKSRLGKYFEKSGDYYILKEKYREKYSSGKEVFLKGYRGYFLVSDSKSDFEGVLSNIGETNENLIALKKRNKDNIFGKLLIDFSGTRGELWGLKGSVLTGNYESEKLSMDNKLVGEGDIIELFKNQPEERKMGKYLGENRIYISSSDFGKAAEIFTASIPKEQKVIFDIWESFSGASVEEFLGDIDGEIVGDIEKNQWIIPLKETKRFEKLFMILGKSKRLKIGNISLMIQGNNIYQGKEKLSPGIGGTLSKDQFFQGDISLDLLDRSFSEESKISIKGRAENDYLNLHTELGEETLDDILSKIKK</sequence>
<dbReference type="KEGG" id="ipo:Ilyop_1842"/>
<dbReference type="RefSeq" id="WP_013388275.1">
    <property type="nucleotide sequence ID" value="NC_014632.1"/>
</dbReference>
<evidence type="ECO:0000313" key="2">
    <source>
        <dbReference type="Proteomes" id="UP000006875"/>
    </source>
</evidence>
<dbReference type="EMBL" id="CP002281">
    <property type="protein sequence ID" value="ADO83613.1"/>
    <property type="molecule type" value="Genomic_DNA"/>
</dbReference>
<evidence type="ECO:0000313" key="1">
    <source>
        <dbReference type="EMBL" id="ADO83613.1"/>
    </source>
</evidence>
<organism evidence="1 2">
    <name type="scientific">Ilyobacter polytropus (strain ATCC 51220 / DSM 2926 / LMG 16218 / CuHBu1)</name>
    <dbReference type="NCBI Taxonomy" id="572544"/>
    <lineage>
        <taxon>Bacteria</taxon>
        <taxon>Fusobacteriati</taxon>
        <taxon>Fusobacteriota</taxon>
        <taxon>Fusobacteriia</taxon>
        <taxon>Fusobacteriales</taxon>
        <taxon>Fusobacteriaceae</taxon>
        <taxon>Ilyobacter</taxon>
    </lineage>
</organism>
<dbReference type="Proteomes" id="UP000006875">
    <property type="component" value="Chromosome"/>
</dbReference>
<dbReference type="HOGENOM" id="CLU_663515_0_0_0"/>
<protein>
    <submittedName>
        <fullName evidence="1">Uncharacterized protein</fullName>
    </submittedName>
</protein>
<reference evidence="1 2" key="1">
    <citation type="journal article" date="2010" name="Stand. Genomic Sci.">
        <title>Complete genome sequence of Ilyobacter polytropus type strain (CuHbu1).</title>
        <authorList>
            <person name="Sikorski J."/>
            <person name="Chertkov O."/>
            <person name="Lapidus A."/>
            <person name="Nolan M."/>
            <person name="Lucas S."/>
            <person name="Del Rio T.G."/>
            <person name="Tice H."/>
            <person name="Cheng J.F."/>
            <person name="Tapia R."/>
            <person name="Han C."/>
            <person name="Goodwin L."/>
            <person name="Pitluck S."/>
            <person name="Liolios K."/>
            <person name="Ivanova N."/>
            <person name="Mavromatis K."/>
            <person name="Mikhailova N."/>
            <person name="Pati A."/>
            <person name="Chen A."/>
            <person name="Palaniappan K."/>
            <person name="Land M."/>
            <person name="Hauser L."/>
            <person name="Chang Y.J."/>
            <person name="Jeffries C.D."/>
            <person name="Brambilla E."/>
            <person name="Yasawong M."/>
            <person name="Rohde M."/>
            <person name="Pukall R."/>
            <person name="Spring S."/>
            <person name="Goker M."/>
            <person name="Woyke T."/>
            <person name="Bristow J."/>
            <person name="Eisen J.A."/>
            <person name="Markowitz V."/>
            <person name="Hugenholtz P."/>
            <person name="Kyrpides N.C."/>
            <person name="Klenk H.P."/>
        </authorList>
    </citation>
    <scope>NUCLEOTIDE SEQUENCE [LARGE SCALE GENOMIC DNA]</scope>
    <source>
        <strain evidence="2">ATCC 51220 / DSM 2926 / LMG 16218 / CuHBu1</strain>
    </source>
</reference>
<dbReference type="OrthoDB" id="87870at2"/>